<feature type="domain" description="EF-hand" evidence="11">
    <location>
        <begin position="426"/>
        <end position="461"/>
    </location>
</feature>
<dbReference type="PROSITE" id="PS00018">
    <property type="entry name" value="EF_HAND_1"/>
    <property type="match status" value="1"/>
</dbReference>
<evidence type="ECO:0000313" key="13">
    <source>
        <dbReference type="Proteomes" id="UP000694413"/>
    </source>
</evidence>
<dbReference type="PANTHER" id="PTHR12086:SF12">
    <property type="entry name" value="EF-HAND DOMAIN-CONTAINING FAMILY MEMBER B"/>
    <property type="match status" value="1"/>
</dbReference>
<dbReference type="InterPro" id="IPR057428">
    <property type="entry name" value="EFHB_EF-hand_C"/>
</dbReference>
<sequence>MAEQPPPCPKETLPERTPELPNVSAFAKGLSPIPRSCAPLLCLSGAESRRGKGLEEGRVWEGMAHLPASSFSPCNEGGSFPPSSEQLDNVPCIVPDPSLTSCAGKLSPAGNTVASCLKETPKPVTPTAVRKFRNTTDPAPGAKIIFYGSADDPDIATDLTHGIKSTSQSSLISPVAKSEFQEKMQDMKEAIYSSNRETPLGKSHDQSLKLPEGLDIIKTTFGMKVFKELVNPPKTFEEVDKEAREGHDLYVLSHEDYYVGESVNRKYNSHFDKSFVYGMETPHYEDGRNTAKTFNWAFDLDSKRGPNLVSKRSDDFKEKYQPLIGKVFDPIADTMNVPPDHTFGLVARPDEYDVHDLLHVRVPCEFLCGKDRERVILMAVRESLKKANYRNFDVLLEALRHFDKNGDGMIHKDKLRKIFSQLNVNLDDELLEILFDCCDLDKDGLINYRDFANFLNWKDKMGVKEFEEKIITKGKKLDAYLPKDTQKEDKPLPEQKDLELKERESSEKMPKPLTRSTDRVYTNYQTSSSQYNAVVGGIPASCYPLCGVPSIRSDIPAPQVCRLSDTTNYGDQGSSFSLLYPSVFSQKGVYEKHLLKKRPKAEWEVIK</sequence>
<feature type="domain" description="EF-hand" evidence="11">
    <location>
        <begin position="390"/>
        <end position="425"/>
    </location>
</feature>
<reference evidence="12" key="2">
    <citation type="submission" date="2025-09" db="UniProtKB">
        <authorList>
            <consortium name="Ensembl"/>
        </authorList>
    </citation>
    <scope>IDENTIFICATION</scope>
</reference>
<evidence type="ECO:0000256" key="9">
    <source>
        <dbReference type="ARBA" id="ARBA00023273"/>
    </source>
</evidence>
<dbReference type="SUPFAM" id="SSF47473">
    <property type="entry name" value="EF-hand"/>
    <property type="match status" value="1"/>
</dbReference>
<name>A0A8D2MUP9_ZONAL</name>
<evidence type="ECO:0000313" key="12">
    <source>
        <dbReference type="Ensembl" id="ENSZALP00000013657.1"/>
    </source>
</evidence>
<keyword evidence="5" id="KW-0106">Calcium</keyword>
<evidence type="ECO:0000256" key="6">
    <source>
        <dbReference type="ARBA" id="ARBA00022846"/>
    </source>
</evidence>
<protein>
    <recommendedName>
        <fullName evidence="11">EF-hand domain-containing protein</fullName>
    </recommendedName>
</protein>
<dbReference type="PANTHER" id="PTHR12086">
    <property type="entry name" value="EF-HAND DOMAIN C-TERMINAL CONTAINING PROTEIN"/>
    <property type="match status" value="1"/>
</dbReference>
<dbReference type="CDD" id="cd00051">
    <property type="entry name" value="EFh"/>
    <property type="match status" value="1"/>
</dbReference>
<dbReference type="InterPro" id="IPR018247">
    <property type="entry name" value="EF_Hand_1_Ca_BS"/>
</dbReference>
<evidence type="ECO:0000256" key="3">
    <source>
        <dbReference type="ARBA" id="ARBA00022723"/>
    </source>
</evidence>
<keyword evidence="8" id="KW-0206">Cytoskeleton</keyword>
<dbReference type="Pfam" id="PF25325">
    <property type="entry name" value="EF-hand_EFHB_C"/>
    <property type="match status" value="1"/>
</dbReference>
<feature type="region of interest" description="Disordered" evidence="10">
    <location>
        <begin position="1"/>
        <end position="20"/>
    </location>
</feature>
<keyword evidence="2" id="KW-0963">Cytoplasm</keyword>
<evidence type="ECO:0000256" key="5">
    <source>
        <dbReference type="ARBA" id="ARBA00022837"/>
    </source>
</evidence>
<feature type="region of interest" description="Disordered" evidence="10">
    <location>
        <begin position="482"/>
        <end position="516"/>
    </location>
</feature>
<dbReference type="Pfam" id="PF13499">
    <property type="entry name" value="EF-hand_7"/>
    <property type="match status" value="1"/>
</dbReference>
<keyword evidence="6" id="KW-0282">Flagellum</keyword>
<evidence type="ECO:0000256" key="2">
    <source>
        <dbReference type="ARBA" id="ARBA00022490"/>
    </source>
</evidence>
<keyword evidence="9" id="KW-0966">Cell projection</keyword>
<dbReference type="PROSITE" id="PS50222">
    <property type="entry name" value="EF_HAND_2"/>
    <property type="match status" value="2"/>
</dbReference>
<dbReference type="InterPro" id="IPR040193">
    <property type="entry name" value="EFHC1/EFHC2/EFHB"/>
</dbReference>
<dbReference type="Gene3D" id="1.10.238.10">
    <property type="entry name" value="EF-hand"/>
    <property type="match status" value="1"/>
</dbReference>
<comment type="subcellular location">
    <subcellularLocation>
        <location evidence="1">Cytoplasm</location>
        <location evidence="1">Cytoskeleton</location>
        <location evidence="1">Flagellum axoneme</location>
    </subcellularLocation>
</comment>
<dbReference type="Proteomes" id="UP000694413">
    <property type="component" value="Unassembled WGS sequence"/>
</dbReference>
<feature type="compositionally biased region" description="Basic and acidic residues" evidence="10">
    <location>
        <begin position="484"/>
        <end position="510"/>
    </location>
</feature>
<dbReference type="InterPro" id="IPR002048">
    <property type="entry name" value="EF_hand_dom"/>
</dbReference>
<evidence type="ECO:0000256" key="10">
    <source>
        <dbReference type="SAM" id="MobiDB-lite"/>
    </source>
</evidence>
<evidence type="ECO:0000256" key="4">
    <source>
        <dbReference type="ARBA" id="ARBA00022737"/>
    </source>
</evidence>
<evidence type="ECO:0000259" key="11">
    <source>
        <dbReference type="PROSITE" id="PS50222"/>
    </source>
</evidence>
<reference evidence="12" key="1">
    <citation type="submission" date="2025-08" db="UniProtKB">
        <authorList>
            <consortium name="Ensembl"/>
        </authorList>
    </citation>
    <scope>IDENTIFICATION</scope>
</reference>
<dbReference type="GO" id="GO:0005509">
    <property type="term" value="F:calcium ion binding"/>
    <property type="evidence" value="ECO:0007669"/>
    <property type="project" value="InterPro"/>
</dbReference>
<evidence type="ECO:0000256" key="8">
    <source>
        <dbReference type="ARBA" id="ARBA00023212"/>
    </source>
</evidence>
<dbReference type="SMART" id="SM00054">
    <property type="entry name" value="EFh"/>
    <property type="match status" value="2"/>
</dbReference>
<evidence type="ECO:0000256" key="1">
    <source>
        <dbReference type="ARBA" id="ARBA00004611"/>
    </source>
</evidence>
<keyword evidence="7" id="KW-0969">Cilium</keyword>
<keyword evidence="4" id="KW-0677">Repeat</keyword>
<keyword evidence="13" id="KW-1185">Reference proteome</keyword>
<dbReference type="Ensembl" id="ENSZALT00000018620.1">
    <property type="protein sequence ID" value="ENSZALP00000013657.1"/>
    <property type="gene ID" value="ENSZALG00000011373.1"/>
</dbReference>
<evidence type="ECO:0000256" key="7">
    <source>
        <dbReference type="ARBA" id="ARBA00023069"/>
    </source>
</evidence>
<keyword evidence="3" id="KW-0479">Metal-binding</keyword>
<dbReference type="InterPro" id="IPR011992">
    <property type="entry name" value="EF-hand-dom_pair"/>
</dbReference>
<accession>A0A8D2MUP9</accession>
<organism evidence="12 13">
    <name type="scientific">Zonotrichia albicollis</name>
    <name type="common">White-throated sparrow</name>
    <name type="synonym">Fringilla albicollis</name>
    <dbReference type="NCBI Taxonomy" id="44394"/>
    <lineage>
        <taxon>Eukaryota</taxon>
        <taxon>Metazoa</taxon>
        <taxon>Chordata</taxon>
        <taxon>Craniata</taxon>
        <taxon>Vertebrata</taxon>
        <taxon>Euteleostomi</taxon>
        <taxon>Archelosauria</taxon>
        <taxon>Archosauria</taxon>
        <taxon>Dinosauria</taxon>
        <taxon>Saurischia</taxon>
        <taxon>Theropoda</taxon>
        <taxon>Coelurosauria</taxon>
        <taxon>Aves</taxon>
        <taxon>Neognathae</taxon>
        <taxon>Neoaves</taxon>
        <taxon>Telluraves</taxon>
        <taxon>Australaves</taxon>
        <taxon>Passeriformes</taxon>
        <taxon>Passerellidae</taxon>
        <taxon>Zonotrichia</taxon>
    </lineage>
</organism>
<dbReference type="AlphaFoldDB" id="A0A8D2MUP9"/>
<proteinExistence type="predicted"/>